<dbReference type="GO" id="GO:0006629">
    <property type="term" value="P:lipid metabolic process"/>
    <property type="evidence" value="ECO:0007669"/>
    <property type="project" value="InterPro"/>
</dbReference>
<dbReference type="InterPro" id="IPR051057">
    <property type="entry name" value="PI-PLC_domain"/>
</dbReference>
<keyword evidence="2" id="KW-1185">Reference proteome</keyword>
<dbReference type="PANTHER" id="PTHR13593">
    <property type="match status" value="1"/>
</dbReference>
<dbReference type="Proteomes" id="UP001313282">
    <property type="component" value="Unassembled WGS sequence"/>
</dbReference>
<evidence type="ECO:0000313" key="1">
    <source>
        <dbReference type="EMBL" id="KAK6351967.1"/>
    </source>
</evidence>
<dbReference type="AlphaFoldDB" id="A0AAN8N3Q8"/>
<dbReference type="Gene3D" id="3.20.20.190">
    <property type="entry name" value="Phosphatidylinositol (PI) phosphodiesterase"/>
    <property type="match status" value="1"/>
</dbReference>
<dbReference type="EMBL" id="JAVHNR010000002">
    <property type="protein sequence ID" value="KAK6351967.1"/>
    <property type="molecule type" value="Genomic_DNA"/>
</dbReference>
<reference evidence="1 2" key="1">
    <citation type="submission" date="2019-10" db="EMBL/GenBank/DDBJ databases">
        <authorList>
            <person name="Palmer J.M."/>
        </authorList>
    </citation>
    <scope>NUCLEOTIDE SEQUENCE [LARGE SCALE GENOMIC DNA]</scope>
    <source>
        <strain evidence="1 2">TWF718</strain>
    </source>
</reference>
<organism evidence="1 2">
    <name type="scientific">Orbilia javanica</name>
    <dbReference type="NCBI Taxonomy" id="47235"/>
    <lineage>
        <taxon>Eukaryota</taxon>
        <taxon>Fungi</taxon>
        <taxon>Dikarya</taxon>
        <taxon>Ascomycota</taxon>
        <taxon>Pezizomycotina</taxon>
        <taxon>Orbiliomycetes</taxon>
        <taxon>Orbiliales</taxon>
        <taxon>Orbiliaceae</taxon>
        <taxon>Orbilia</taxon>
    </lineage>
</organism>
<evidence type="ECO:0000313" key="2">
    <source>
        <dbReference type="Proteomes" id="UP001313282"/>
    </source>
</evidence>
<accession>A0AAN8N3Q8</accession>
<proteinExistence type="predicted"/>
<gene>
    <name evidence="1" type="ORF">TWF718_005115</name>
</gene>
<sequence length="443" mass="50090">MAPIENSTVQIINYTEHELRIEHRFGGTLETINLAPFGMLSWSGQFPDLDNSRIPVKLTIVWGPNQGASYQYEVRQKDAYAGGDGIFAEVRDGHASGNPDFMIYQVAHGKMNKFQIVPNYDLASWMSHVPLTKRIIDMLLPATHDSACIVDLGGTAMSWTQAKERSRIPDQLNYGIRAFDLRFELRDSVLVSVHGPENMNYAPSLIMKEIFEWLPNHSTEFVLAKIRGNADVTSKLWEIINSNSSWKGLVYGIVPGQNYVQDVWPTTLNDCKGRLLIQTEGAMRGNFGGIQCPPWPDNTADGSTISANMKIRVQDEYNQHGGTFEGKWGKVLDMLRHQQSSEKSMWYYNFLNASGRGFPNVWSNGSPGNWGMNRHLMWELAGELFQTSGVIWLDYFREPMDLNALPRLIAALNSDGLNGRFWTKEITPFPQFPGFKIPRCPMT</sequence>
<dbReference type="PANTHER" id="PTHR13593:SF113">
    <property type="entry name" value="SI:DKEY-266F7.9"/>
    <property type="match status" value="1"/>
</dbReference>
<protein>
    <recommendedName>
        <fullName evidence="3">Phosphatidylinositol-specific phospholipase C X domain-containing protein</fullName>
    </recommendedName>
</protein>
<dbReference type="SUPFAM" id="SSF51695">
    <property type="entry name" value="PLC-like phosphodiesterases"/>
    <property type="match status" value="1"/>
</dbReference>
<dbReference type="GO" id="GO:0008081">
    <property type="term" value="F:phosphoric diester hydrolase activity"/>
    <property type="evidence" value="ECO:0007669"/>
    <property type="project" value="InterPro"/>
</dbReference>
<dbReference type="InterPro" id="IPR017946">
    <property type="entry name" value="PLC-like_Pdiesterase_TIM-brl"/>
</dbReference>
<name>A0AAN8N3Q8_9PEZI</name>
<evidence type="ECO:0008006" key="3">
    <source>
        <dbReference type="Google" id="ProtNLM"/>
    </source>
</evidence>
<comment type="caution">
    <text evidence="1">The sequence shown here is derived from an EMBL/GenBank/DDBJ whole genome shotgun (WGS) entry which is preliminary data.</text>
</comment>